<dbReference type="CDD" id="cd02440">
    <property type="entry name" value="AdoMet_MTases"/>
    <property type="match status" value="1"/>
</dbReference>
<keyword evidence="1" id="KW-0808">Transferase</keyword>
<dbReference type="InterPro" id="IPR010342">
    <property type="entry name" value="DUF938"/>
</dbReference>
<keyword evidence="2" id="KW-1185">Reference proteome</keyword>
<gene>
    <name evidence="1" type="ORF">GCM10011348_07790</name>
</gene>
<dbReference type="PANTHER" id="PTHR20974:SF0">
    <property type="entry name" value="UPF0585 PROTEIN CG18661"/>
    <property type="match status" value="1"/>
</dbReference>
<dbReference type="SUPFAM" id="SSF53335">
    <property type="entry name" value="S-adenosyl-L-methionine-dependent methyltransferases"/>
    <property type="match status" value="1"/>
</dbReference>
<dbReference type="Proteomes" id="UP000599578">
    <property type="component" value="Unassembled WGS sequence"/>
</dbReference>
<dbReference type="GO" id="GO:0032259">
    <property type="term" value="P:methylation"/>
    <property type="evidence" value="ECO:0007669"/>
    <property type="project" value="UniProtKB-KW"/>
</dbReference>
<accession>A0A917ZAS7</accession>
<dbReference type="EMBL" id="BMLT01000002">
    <property type="protein sequence ID" value="GGO77680.1"/>
    <property type="molecule type" value="Genomic_DNA"/>
</dbReference>
<keyword evidence="1" id="KW-0489">Methyltransferase</keyword>
<dbReference type="PANTHER" id="PTHR20974">
    <property type="entry name" value="UPF0585 PROTEIN CG18661"/>
    <property type="match status" value="1"/>
</dbReference>
<organism evidence="1 2">
    <name type="scientific">Marinobacterium nitratireducens</name>
    <dbReference type="NCBI Taxonomy" id="518897"/>
    <lineage>
        <taxon>Bacteria</taxon>
        <taxon>Pseudomonadati</taxon>
        <taxon>Pseudomonadota</taxon>
        <taxon>Gammaproteobacteria</taxon>
        <taxon>Oceanospirillales</taxon>
        <taxon>Oceanospirillaceae</taxon>
        <taxon>Marinobacterium</taxon>
    </lineage>
</organism>
<sequence length="204" mass="22204">MNWTTYSEACARNQRPILERLAPLLANSCRLLEIGSGTGQHAVHFSAAMPALGWQPTDLAANLASLRINLARNGCDNILPPLELDVRTERWPAGPWDAVFSANTLHIVGWSEVEALMAGVGRVLAPGGLLCVYGPFRYGGDYSSPSNAEFDRWLRLRDPHSGIRDFEAVDALARAAGLTLEHDFAMPANNQLLVWRRGAAASSI</sequence>
<dbReference type="Gene3D" id="3.40.50.150">
    <property type="entry name" value="Vaccinia Virus protein VP39"/>
    <property type="match status" value="1"/>
</dbReference>
<comment type="caution">
    <text evidence="1">The sequence shown here is derived from an EMBL/GenBank/DDBJ whole genome shotgun (WGS) entry which is preliminary data.</text>
</comment>
<dbReference type="AlphaFoldDB" id="A0A917ZAS7"/>
<dbReference type="Pfam" id="PF06080">
    <property type="entry name" value="DUF938"/>
    <property type="match status" value="1"/>
</dbReference>
<evidence type="ECO:0000313" key="2">
    <source>
        <dbReference type="Proteomes" id="UP000599578"/>
    </source>
</evidence>
<dbReference type="RefSeq" id="WP_188858522.1">
    <property type="nucleotide sequence ID" value="NZ_BMLT01000002.1"/>
</dbReference>
<proteinExistence type="predicted"/>
<reference evidence="1 2" key="1">
    <citation type="journal article" date="2014" name="Int. J. Syst. Evol. Microbiol.">
        <title>Complete genome sequence of Corynebacterium casei LMG S-19264T (=DSM 44701T), isolated from a smear-ripened cheese.</title>
        <authorList>
            <consortium name="US DOE Joint Genome Institute (JGI-PGF)"/>
            <person name="Walter F."/>
            <person name="Albersmeier A."/>
            <person name="Kalinowski J."/>
            <person name="Ruckert C."/>
        </authorList>
    </citation>
    <scope>NUCLEOTIDE SEQUENCE [LARGE SCALE GENOMIC DNA]</scope>
    <source>
        <strain evidence="1 2">CGMCC 1.7286</strain>
    </source>
</reference>
<protein>
    <submittedName>
        <fullName evidence="1">Methylase</fullName>
    </submittedName>
</protein>
<name>A0A917ZAS7_9GAMM</name>
<dbReference type="GO" id="GO:0008168">
    <property type="term" value="F:methyltransferase activity"/>
    <property type="evidence" value="ECO:0007669"/>
    <property type="project" value="UniProtKB-KW"/>
</dbReference>
<dbReference type="InterPro" id="IPR029063">
    <property type="entry name" value="SAM-dependent_MTases_sf"/>
</dbReference>
<evidence type="ECO:0000313" key="1">
    <source>
        <dbReference type="EMBL" id="GGO77680.1"/>
    </source>
</evidence>